<dbReference type="HOGENOM" id="CLU_825833_0_0_6"/>
<dbReference type="AlphaFoldDB" id="A0A0A8UP78"/>
<dbReference type="InterPro" id="IPR027417">
    <property type="entry name" value="P-loop_NTPase"/>
</dbReference>
<dbReference type="PATRIC" id="fig|449.7.peg.724"/>
<dbReference type="PANTHER" id="PTHR37816">
    <property type="entry name" value="YALI0E33011P"/>
    <property type="match status" value="1"/>
</dbReference>
<organism evidence="2 3">
    <name type="scientific">Legionella hackeliae</name>
    <dbReference type="NCBI Taxonomy" id="449"/>
    <lineage>
        <taxon>Bacteria</taxon>
        <taxon>Pseudomonadati</taxon>
        <taxon>Pseudomonadota</taxon>
        <taxon>Gammaproteobacteria</taxon>
        <taxon>Legionellales</taxon>
        <taxon>Legionellaceae</taxon>
        <taxon>Legionella</taxon>
    </lineage>
</organism>
<dbReference type="InterPro" id="IPR052922">
    <property type="entry name" value="Cytidylate_Kinase-2"/>
</dbReference>
<evidence type="ECO:0000313" key="3">
    <source>
        <dbReference type="Proteomes" id="UP000032803"/>
    </source>
</evidence>
<evidence type="ECO:0000313" key="2">
    <source>
        <dbReference type="EMBL" id="CEK10548.1"/>
    </source>
</evidence>
<dbReference type="Gene3D" id="3.40.630.30">
    <property type="match status" value="1"/>
</dbReference>
<reference evidence="3" key="1">
    <citation type="submission" date="2014-09" db="EMBL/GenBank/DDBJ databases">
        <authorList>
            <person name="Gomez-Valero L."/>
        </authorList>
    </citation>
    <scope>NUCLEOTIDE SEQUENCE [LARGE SCALE GENOMIC DNA]</scope>
    <source>
        <strain evidence="3">ATCC35250</strain>
    </source>
</reference>
<dbReference type="GO" id="GO:0016747">
    <property type="term" value="F:acyltransferase activity, transferring groups other than amino-acyl groups"/>
    <property type="evidence" value="ECO:0007669"/>
    <property type="project" value="InterPro"/>
</dbReference>
<dbReference type="InterPro" id="IPR000182">
    <property type="entry name" value="GNAT_dom"/>
</dbReference>
<dbReference type="OrthoDB" id="5296079at2"/>
<sequence>MILFKQLSNSDIPTLHGWLQLPHVREFWDDGHRKQRQVKQYYLKYDGVLRFMVMIGGEPVGYIQRYSIDKKHPFWKYTQSYPSAGIDLFIGNTQFLGKGWAVKILASFIKHYCSTAAEIIVDPEKTNHKAIRSYSRLGFQNLAEFTVNKKKYQIMAMESQVQAPKRIMIIGKPGSGKSTFAVSLKRKLALPLFHLDKFFFEANWVERKSNEFLSIQEEIVNQNSWIIDGNSIKSLELRYSKTDICLYFNFPRRLCYWRLLKRFVKPNSILDDRAPGCKNTIRWALLKYLWSYEDKVSGQLLELRERYSHVNFIEIRSSRDLAALEKYVLMLGSVDN</sequence>
<dbReference type="PANTHER" id="PTHR37816:SF1">
    <property type="entry name" value="TOXIN"/>
    <property type="match status" value="1"/>
</dbReference>
<dbReference type="SUPFAM" id="SSF55729">
    <property type="entry name" value="Acyl-CoA N-acyltransferases (Nat)"/>
    <property type="match status" value="1"/>
</dbReference>
<accession>A0A0A8UP78</accession>
<protein>
    <submittedName>
        <fullName evidence="2">DNA topology modulation protein</fullName>
    </submittedName>
</protein>
<dbReference type="KEGG" id="lha:LHA_1506"/>
<evidence type="ECO:0000259" key="1">
    <source>
        <dbReference type="PROSITE" id="PS51186"/>
    </source>
</evidence>
<dbReference type="Proteomes" id="UP000032803">
    <property type="component" value="Chromosome I"/>
</dbReference>
<name>A0A0A8UP78_LEGHA</name>
<dbReference type="InterPro" id="IPR016181">
    <property type="entry name" value="Acyl_CoA_acyltransferase"/>
</dbReference>
<dbReference type="Gene3D" id="3.40.50.300">
    <property type="entry name" value="P-loop containing nucleotide triphosphate hydrolases"/>
    <property type="match status" value="1"/>
</dbReference>
<dbReference type="RefSeq" id="WP_082060311.1">
    <property type="nucleotide sequence ID" value="NZ_LN681225.1"/>
</dbReference>
<gene>
    <name evidence="2" type="ORF">LHA_1506</name>
</gene>
<dbReference type="EMBL" id="LN681225">
    <property type="protein sequence ID" value="CEK10548.1"/>
    <property type="molecule type" value="Genomic_DNA"/>
</dbReference>
<dbReference type="PROSITE" id="PS51186">
    <property type="entry name" value="GNAT"/>
    <property type="match status" value="1"/>
</dbReference>
<proteinExistence type="predicted"/>
<keyword evidence="3" id="KW-1185">Reference proteome</keyword>
<feature type="domain" description="N-acetyltransferase" evidence="1">
    <location>
        <begin position="2"/>
        <end position="164"/>
    </location>
</feature>
<dbReference type="Pfam" id="PF13523">
    <property type="entry name" value="Acetyltransf_8"/>
    <property type="match status" value="1"/>
</dbReference>
<dbReference type="SUPFAM" id="SSF52540">
    <property type="entry name" value="P-loop containing nucleoside triphosphate hydrolases"/>
    <property type="match status" value="1"/>
</dbReference>
<dbReference type="STRING" id="449.LHA_1506"/>